<evidence type="ECO:0000256" key="3">
    <source>
        <dbReference type="ARBA" id="ARBA00022801"/>
    </source>
</evidence>
<gene>
    <name evidence="5" type="ORF">MNBD_GAMMA07-2284</name>
</gene>
<dbReference type="InterPro" id="IPR000760">
    <property type="entry name" value="Inositol_monophosphatase-like"/>
</dbReference>
<dbReference type="InterPro" id="IPR020583">
    <property type="entry name" value="Inositol_monoP_metal-BS"/>
</dbReference>
<evidence type="ECO:0008006" key="6">
    <source>
        <dbReference type="Google" id="ProtNLM"/>
    </source>
</evidence>
<dbReference type="PROSITE" id="PS00629">
    <property type="entry name" value="IMP_1"/>
    <property type="match status" value="1"/>
</dbReference>
<dbReference type="SUPFAM" id="SSF56655">
    <property type="entry name" value="Carbohydrate phosphatase"/>
    <property type="match status" value="1"/>
</dbReference>
<sequence length="275" mass="30750">MFDRLQVFKIDAIIPMLTSKQTHELMDFAHQVADEVAKVHLKYFRKPVSTEYKQDSSPVTQVDKASEILVREMVMQKFPTHGILGEEYPAHQADAEFVWIVDPVDGTKYFMTGHPIFALLLGLAYQGEFILGVIDQAISKERWIGADGVGSYLNGESITTRKCSVLNQAILARPGFEWHTKGRDHIIDKLWKATHWSQWGVAPYDYGLLSAGYLDAVITAGPLIHDFAALSPIINNAGGIITDWYGNKLTVDSPNHIIALGNPELLSEIIQLLDF</sequence>
<dbReference type="Gene3D" id="3.30.540.10">
    <property type="entry name" value="Fructose-1,6-Bisphosphatase, subunit A, domain 1"/>
    <property type="match status" value="1"/>
</dbReference>
<accession>A0A3B0X0E4</accession>
<evidence type="ECO:0000256" key="2">
    <source>
        <dbReference type="ARBA" id="ARBA00022723"/>
    </source>
</evidence>
<protein>
    <recommendedName>
        <fullName evidence="6">Histidinol-phosphatase [alternative form]</fullName>
    </recommendedName>
</protein>
<dbReference type="GO" id="GO:0007165">
    <property type="term" value="P:signal transduction"/>
    <property type="evidence" value="ECO:0007669"/>
    <property type="project" value="TreeGrafter"/>
</dbReference>
<dbReference type="FunFam" id="3.30.540.10:FF:000003">
    <property type="entry name" value="Inositol-1-monophosphatase"/>
    <property type="match status" value="1"/>
</dbReference>
<evidence type="ECO:0000256" key="4">
    <source>
        <dbReference type="ARBA" id="ARBA00022842"/>
    </source>
</evidence>
<dbReference type="GO" id="GO:0046872">
    <property type="term" value="F:metal ion binding"/>
    <property type="evidence" value="ECO:0007669"/>
    <property type="project" value="UniProtKB-KW"/>
</dbReference>
<comment type="cofactor">
    <cofactor evidence="1">
        <name>Mg(2+)</name>
        <dbReference type="ChEBI" id="CHEBI:18420"/>
    </cofactor>
</comment>
<evidence type="ECO:0000313" key="5">
    <source>
        <dbReference type="EMBL" id="VAW57002.1"/>
    </source>
</evidence>
<keyword evidence="4" id="KW-0460">Magnesium</keyword>
<dbReference type="Pfam" id="PF00459">
    <property type="entry name" value="Inositol_P"/>
    <property type="match status" value="1"/>
</dbReference>
<keyword evidence="3" id="KW-0378">Hydrolase</keyword>
<proteinExistence type="predicted"/>
<keyword evidence="2" id="KW-0479">Metal-binding</keyword>
<dbReference type="EMBL" id="UOFF01000317">
    <property type="protein sequence ID" value="VAW57002.1"/>
    <property type="molecule type" value="Genomic_DNA"/>
</dbReference>
<dbReference type="Gene3D" id="3.40.190.80">
    <property type="match status" value="1"/>
</dbReference>
<dbReference type="PANTHER" id="PTHR20854:SF4">
    <property type="entry name" value="INOSITOL-1-MONOPHOSPHATASE-RELATED"/>
    <property type="match status" value="1"/>
</dbReference>
<dbReference type="AlphaFoldDB" id="A0A3B0X0E4"/>
<reference evidence="5" key="1">
    <citation type="submission" date="2018-06" db="EMBL/GenBank/DDBJ databases">
        <authorList>
            <person name="Zhirakovskaya E."/>
        </authorList>
    </citation>
    <scope>NUCLEOTIDE SEQUENCE</scope>
</reference>
<dbReference type="PANTHER" id="PTHR20854">
    <property type="entry name" value="INOSITOL MONOPHOSPHATASE"/>
    <property type="match status" value="1"/>
</dbReference>
<dbReference type="GO" id="GO:0006020">
    <property type="term" value="P:inositol metabolic process"/>
    <property type="evidence" value="ECO:0007669"/>
    <property type="project" value="TreeGrafter"/>
</dbReference>
<dbReference type="GO" id="GO:0008934">
    <property type="term" value="F:inositol monophosphate 1-phosphatase activity"/>
    <property type="evidence" value="ECO:0007669"/>
    <property type="project" value="TreeGrafter"/>
</dbReference>
<organism evidence="5">
    <name type="scientific">hydrothermal vent metagenome</name>
    <dbReference type="NCBI Taxonomy" id="652676"/>
    <lineage>
        <taxon>unclassified sequences</taxon>
        <taxon>metagenomes</taxon>
        <taxon>ecological metagenomes</taxon>
    </lineage>
</organism>
<name>A0A3B0X0E4_9ZZZZ</name>
<dbReference type="PRINTS" id="PR00377">
    <property type="entry name" value="IMPHPHTASES"/>
</dbReference>
<evidence type="ECO:0000256" key="1">
    <source>
        <dbReference type="ARBA" id="ARBA00001946"/>
    </source>
</evidence>